<dbReference type="AlphaFoldDB" id="A0A2Z6EUY8"/>
<gene>
    <name evidence="1" type="ORF">MCB1EB_1118</name>
</gene>
<keyword evidence="2" id="KW-1185">Reference proteome</keyword>
<reference evidence="1 2" key="1">
    <citation type="journal article" date="2018" name="Microbes Environ.">
        <title>Comparative Genomic Insights into Endofungal Lifestyles of Two Bacterial Endosymbionts, Mycoavidus cysteinexigens and Burkholderia rhizoxinica.</title>
        <authorList>
            <person name="Sharmin D."/>
            <person name="Guo Y."/>
            <person name="Nishizawa T."/>
            <person name="Ohshima S."/>
            <person name="Sato Y."/>
            <person name="Takashima Y."/>
            <person name="Narisawa K."/>
            <person name="Ohta H."/>
        </authorList>
    </citation>
    <scope>NUCLEOTIDE SEQUENCE [LARGE SCALE GENOMIC DNA]</scope>
    <source>
        <strain evidence="1 2">B1-EB</strain>
    </source>
</reference>
<protein>
    <submittedName>
        <fullName evidence="1">Uncharacterized protein</fullName>
    </submittedName>
</protein>
<dbReference type="Pfam" id="PF11304">
    <property type="entry name" value="DUF3106"/>
    <property type="match status" value="1"/>
</dbReference>
<dbReference type="InterPro" id="IPR021455">
    <property type="entry name" value="DUF3106"/>
</dbReference>
<evidence type="ECO:0000313" key="1">
    <source>
        <dbReference type="EMBL" id="BBE09279.1"/>
    </source>
</evidence>
<sequence length="182" mass="20205">MIGQRGYAIVLLSLIATLLTLSATYPRWRHLLANSDLAPTIQSKLNTSPAEAKTRFSKQMHQWLEMTPEQRRIARENYQLSKSLPPEQRQNAWQAYQNLPAGQKEKLSASARPRHRSTVVSAPPSGKTKIEGLQRIPRKRATAPVPSTPSALHPAAPDISIPLATPTDKANHAPPIFNERAQ</sequence>
<name>A0A2Z6EUY8_9BURK</name>
<dbReference type="KEGG" id="mcys:MCB1EB_1118"/>
<evidence type="ECO:0000313" key="2">
    <source>
        <dbReference type="Proteomes" id="UP000282597"/>
    </source>
</evidence>
<dbReference type="EMBL" id="AP018150">
    <property type="protein sequence ID" value="BBE09279.1"/>
    <property type="molecule type" value="Genomic_DNA"/>
</dbReference>
<organism evidence="1 2">
    <name type="scientific">Mycoavidus cysteinexigens</name>
    <dbReference type="NCBI Taxonomy" id="1553431"/>
    <lineage>
        <taxon>Bacteria</taxon>
        <taxon>Pseudomonadati</taxon>
        <taxon>Pseudomonadota</taxon>
        <taxon>Betaproteobacteria</taxon>
        <taxon>Burkholderiales</taxon>
        <taxon>Burkholderiaceae</taxon>
        <taxon>Mycoavidus</taxon>
    </lineage>
</organism>
<proteinExistence type="predicted"/>
<dbReference type="Proteomes" id="UP000282597">
    <property type="component" value="Chromosome"/>
</dbReference>
<dbReference type="RefSeq" id="WP_052393633.1">
    <property type="nucleotide sequence ID" value="NZ_AP018150.1"/>
</dbReference>
<accession>A0A2Z6EUY8</accession>